<gene>
    <name evidence="1" type="ORF">ACEZDJ_22515</name>
</gene>
<reference evidence="1 2" key="1">
    <citation type="submission" date="2024-09" db="EMBL/GenBank/DDBJ databases">
        <authorList>
            <person name="Lee S.D."/>
        </authorList>
    </citation>
    <scope>NUCLEOTIDE SEQUENCE [LARGE SCALE GENOMIC DNA]</scope>
    <source>
        <strain evidence="1 2">N1-5</strain>
    </source>
</reference>
<sequence>MTVPRRPMLTRRRYLDLLRLAGAVCR</sequence>
<dbReference type="NCBIfam" id="NF042934">
    <property type="entry name" value="cis_reg_atten"/>
    <property type="match status" value="1"/>
</dbReference>
<keyword evidence="2" id="KW-1185">Reference proteome</keyword>
<comment type="caution">
    <text evidence="1">The sequence shown here is derived from an EMBL/GenBank/DDBJ whole genome shotgun (WGS) entry which is preliminary data.</text>
</comment>
<organism evidence="1 2">
    <name type="scientific">Streptacidiphilus cavernicola</name>
    <dbReference type="NCBI Taxonomy" id="3342716"/>
    <lineage>
        <taxon>Bacteria</taxon>
        <taxon>Bacillati</taxon>
        <taxon>Actinomycetota</taxon>
        <taxon>Actinomycetes</taxon>
        <taxon>Kitasatosporales</taxon>
        <taxon>Streptomycetaceae</taxon>
        <taxon>Streptacidiphilus</taxon>
    </lineage>
</organism>
<evidence type="ECO:0000313" key="2">
    <source>
        <dbReference type="Proteomes" id="UP001592528"/>
    </source>
</evidence>
<protein>
    <submittedName>
        <fullName evidence="1">Leader peptide</fullName>
    </submittedName>
</protein>
<evidence type="ECO:0000313" key="1">
    <source>
        <dbReference type="EMBL" id="MFC1404070.1"/>
    </source>
</evidence>
<dbReference type="InterPro" id="IPR049979">
    <property type="entry name" value="Cys_resp_CS_actino"/>
</dbReference>
<dbReference type="EMBL" id="JBHEZZ010000013">
    <property type="protein sequence ID" value="MFC1404070.1"/>
    <property type="molecule type" value="Genomic_DNA"/>
</dbReference>
<dbReference type="Proteomes" id="UP001592528">
    <property type="component" value="Unassembled WGS sequence"/>
</dbReference>
<dbReference type="RefSeq" id="WP_380523336.1">
    <property type="nucleotide sequence ID" value="NZ_JBHEZZ010000013.1"/>
</dbReference>
<accession>A0ABV6URI7</accession>
<proteinExistence type="predicted"/>
<name>A0ABV6URI7_9ACTN</name>